<dbReference type="Proteomes" id="UP001500301">
    <property type="component" value="Unassembled WGS sequence"/>
</dbReference>
<dbReference type="CDD" id="cd04301">
    <property type="entry name" value="NAT_SF"/>
    <property type="match status" value="1"/>
</dbReference>
<dbReference type="Pfam" id="PF13607">
    <property type="entry name" value="Succ_CoA_lig"/>
    <property type="match status" value="1"/>
</dbReference>
<dbReference type="RefSeq" id="WP_218235075.1">
    <property type="nucleotide sequence ID" value="NZ_BAABBB010000003.1"/>
</dbReference>
<feature type="domain" description="N-acetyltransferase" evidence="1">
    <location>
        <begin position="14"/>
        <end position="162"/>
    </location>
</feature>
<dbReference type="SMART" id="SM00881">
    <property type="entry name" value="CoA_binding"/>
    <property type="match status" value="1"/>
</dbReference>
<dbReference type="InterPro" id="IPR000182">
    <property type="entry name" value="GNAT_dom"/>
</dbReference>
<gene>
    <name evidence="2" type="ORF">GCM10022263_02370</name>
</gene>
<dbReference type="Pfam" id="PF13549">
    <property type="entry name" value="ATP-grasp_5"/>
    <property type="match status" value="1"/>
</dbReference>
<evidence type="ECO:0000313" key="2">
    <source>
        <dbReference type="EMBL" id="GAA3518178.1"/>
    </source>
</evidence>
<comment type="caution">
    <text evidence="2">The sequence shown here is derived from an EMBL/GenBank/DDBJ whole genome shotgun (WGS) entry which is preliminary data.</text>
</comment>
<dbReference type="Pfam" id="PF00583">
    <property type="entry name" value="Acetyltransf_1"/>
    <property type="match status" value="1"/>
</dbReference>
<dbReference type="InterPro" id="IPR003781">
    <property type="entry name" value="CoA-bd"/>
</dbReference>
<sequence>MTTAEVLLRDGGLAEIRPLERRDGPGLHTLHESASADALRLRFFSSGRRAARMYVDRVLDSTETIALVALIGDRLVALATAEPVDETTCEVAFLVADELAGHGLGTLLLEHLAAQARDRGVRRFTALVLAENHRMLDVFAAAGFAVTRASAHGECELAMDTAVTPSVQEAADLREFASEARSLAPVLAPRSVAIYGARRDGTGIGAAVLAAVRRDGFGGDVVVIHPRADEVGGVPARGSLAEGPPVDLAVIAVPVAGVLDALEDAAAGGARGAVVISSGFGEMGADGARRQRELGRFARRHGIRVIGPNCLGVLDNAPDVRLNATFGFRAPATGSLAVASQSGGVGIALMDLLNQAGVGVRTFVSLGNKVDVSGNDLLAAWYDDPEVTCAALYLESFGNARKFARFARRFSLRKPIVAVVGGRSDGGRRAGASHTAAAATPAVGVRALLAHAGVIACQDAEEVADTVTVLTHEPLPAGHRVAVLSNAGGLGVLAADAAEDAGLEVAAFSAGLQAEVGALVAQTTGAANPVDAGAGADAERVAAIAATVLRSAEVDALLVVLVATDTNDIDGALAALAGVRRQCPDRPLLVVALGAEDDATPAGVTTMRSAAAAVAALGRASTYAAWRRTPAEPAPVSDPVRARAARSDARDLLSQAGADGWTVPGDAARLLERYGLRQVGEVVAPQDVPTLAARLGYPVAVKVASGEVVHRTERRLVATGLTSADEVTAAVDRLTAQVGQSCGVLVQPMVTGVEIALGVVRDPVLGPLVMVAPGGTATDLAGDRAFLLPPFSPGEFLRTLRGLRTWPLLDGFRGAAPVAVADLAQVASALGQLAVDVPEVAEIDLNPVMVAEHGVHLVDVKVRLAAAESLDLPRQLRPT</sequence>
<dbReference type="PROSITE" id="PS51186">
    <property type="entry name" value="GNAT"/>
    <property type="match status" value="1"/>
</dbReference>
<dbReference type="Pfam" id="PF13380">
    <property type="entry name" value="CoA_binding_2"/>
    <property type="match status" value="1"/>
</dbReference>
<dbReference type="EMBL" id="BAABBB010000003">
    <property type="protein sequence ID" value="GAA3518178.1"/>
    <property type="molecule type" value="Genomic_DNA"/>
</dbReference>
<organism evidence="2 3">
    <name type="scientific">Nocardioides daeguensis</name>
    <dbReference type="NCBI Taxonomy" id="908359"/>
    <lineage>
        <taxon>Bacteria</taxon>
        <taxon>Bacillati</taxon>
        <taxon>Actinomycetota</taxon>
        <taxon>Actinomycetes</taxon>
        <taxon>Propionibacteriales</taxon>
        <taxon>Nocardioidaceae</taxon>
        <taxon>Nocardioides</taxon>
    </lineage>
</organism>
<dbReference type="PANTHER" id="PTHR42793:SF1">
    <property type="entry name" value="PEPTIDYL-LYSINE N-ACETYLTRANSFERASE PATZ"/>
    <property type="match status" value="1"/>
</dbReference>
<accession>A0ABP6UTA4</accession>
<evidence type="ECO:0000259" key="1">
    <source>
        <dbReference type="PROSITE" id="PS51186"/>
    </source>
</evidence>
<protein>
    <submittedName>
        <fullName evidence="2">GNAT family N-acetyltransferase</fullName>
    </submittedName>
</protein>
<dbReference type="PANTHER" id="PTHR42793">
    <property type="entry name" value="COA BINDING DOMAIN CONTAINING PROTEIN"/>
    <property type="match status" value="1"/>
</dbReference>
<proteinExistence type="predicted"/>
<evidence type="ECO:0000313" key="3">
    <source>
        <dbReference type="Proteomes" id="UP001500301"/>
    </source>
</evidence>
<dbReference type="InterPro" id="IPR032875">
    <property type="entry name" value="Succ_CoA_lig_flav_dom"/>
</dbReference>
<reference evidence="3" key="1">
    <citation type="journal article" date="2019" name="Int. J. Syst. Evol. Microbiol.">
        <title>The Global Catalogue of Microorganisms (GCM) 10K type strain sequencing project: providing services to taxonomists for standard genome sequencing and annotation.</title>
        <authorList>
            <consortium name="The Broad Institute Genomics Platform"/>
            <consortium name="The Broad Institute Genome Sequencing Center for Infectious Disease"/>
            <person name="Wu L."/>
            <person name="Ma J."/>
        </authorList>
    </citation>
    <scope>NUCLEOTIDE SEQUENCE [LARGE SCALE GENOMIC DNA]</scope>
    <source>
        <strain evidence="3">JCM 17460</strain>
    </source>
</reference>
<keyword evidence="3" id="KW-1185">Reference proteome</keyword>
<name>A0ABP6UTA4_9ACTN</name>